<proteinExistence type="inferred from homology"/>
<evidence type="ECO:0000256" key="2">
    <source>
        <dbReference type="ARBA" id="ARBA00022737"/>
    </source>
</evidence>
<accession>A0A2I0L4L2</accession>
<dbReference type="Pfam" id="PF01535">
    <property type="entry name" value="PPR"/>
    <property type="match status" value="3"/>
</dbReference>
<comment type="caution">
    <text evidence="5">The sequence shown here is derived from an EMBL/GenBank/DDBJ whole genome shotgun (WGS) entry which is preliminary data.</text>
</comment>
<dbReference type="InterPro" id="IPR011990">
    <property type="entry name" value="TPR-like_helical_dom_sf"/>
</dbReference>
<protein>
    <recommendedName>
        <fullName evidence="4">DYW domain-containing protein</fullName>
    </recommendedName>
</protein>
<organism evidence="5 6">
    <name type="scientific">Punica granatum</name>
    <name type="common">Pomegranate</name>
    <dbReference type="NCBI Taxonomy" id="22663"/>
    <lineage>
        <taxon>Eukaryota</taxon>
        <taxon>Viridiplantae</taxon>
        <taxon>Streptophyta</taxon>
        <taxon>Embryophyta</taxon>
        <taxon>Tracheophyta</taxon>
        <taxon>Spermatophyta</taxon>
        <taxon>Magnoliopsida</taxon>
        <taxon>eudicotyledons</taxon>
        <taxon>Gunneridae</taxon>
        <taxon>Pentapetalae</taxon>
        <taxon>rosids</taxon>
        <taxon>malvids</taxon>
        <taxon>Myrtales</taxon>
        <taxon>Lythraceae</taxon>
        <taxon>Punica</taxon>
    </lineage>
</organism>
<dbReference type="PANTHER" id="PTHR47926:SF492">
    <property type="entry name" value="DYW DOMAIN-CONTAINING PROTEIN"/>
    <property type="match status" value="1"/>
</dbReference>
<dbReference type="PANTHER" id="PTHR47926">
    <property type="entry name" value="PENTATRICOPEPTIDE REPEAT-CONTAINING PROTEIN"/>
    <property type="match status" value="1"/>
</dbReference>
<dbReference type="NCBIfam" id="TIGR00756">
    <property type="entry name" value="PPR"/>
    <property type="match status" value="2"/>
</dbReference>
<sequence>MYAKCGDIGSASQSFTEISERDLLTWSIMIWGWTFHGSLENALECFEQMKSTGIKPDGAVFLAMLAAFSHSGQVDSGLELFNSMQHEYFIKPTLKHYTLVVDLYGRAGKLDPALRFLESMPISPDFMVWGALFCACRARKNIQMAELVSKKLVELEHKHPGKYIFLSNVYACVGRWKNVDRVRAHMQNLKIEKDPGWSYIEVNGQIHSFVAGDRAHENVEEIYSKLEEIVSGAKEHGYMPETESVLHNIEEEEKEEHLGSHSEKWALAFGLIRTPPGMLIRIMKNLRICSDSRSIVKHASKSQGEKTGGKHFKKILILLRARDAPSRGTNTLARNESVKPLVEAIGRVVRGTHGSSKLPKSSISIIEEKYLELNAHRFSKNLTPLSFSALIWTEVDNVPRKDVTRDSVEDLGC</sequence>
<dbReference type="InterPro" id="IPR046848">
    <property type="entry name" value="E_motif"/>
</dbReference>
<dbReference type="Pfam" id="PF14432">
    <property type="entry name" value="DYW_deaminase"/>
    <property type="match status" value="1"/>
</dbReference>
<dbReference type="GO" id="GO:0009451">
    <property type="term" value="P:RNA modification"/>
    <property type="evidence" value="ECO:0007669"/>
    <property type="project" value="InterPro"/>
</dbReference>
<dbReference type="STRING" id="22663.A0A2I0L4L2"/>
<dbReference type="InterPro" id="IPR032867">
    <property type="entry name" value="DYW_dom"/>
</dbReference>
<keyword evidence="2" id="KW-0677">Repeat</keyword>
<evidence type="ECO:0000256" key="3">
    <source>
        <dbReference type="PROSITE-ProRule" id="PRU00708"/>
    </source>
</evidence>
<dbReference type="PROSITE" id="PS51375">
    <property type="entry name" value="PPR"/>
    <property type="match status" value="1"/>
</dbReference>
<dbReference type="GO" id="GO:0003723">
    <property type="term" value="F:RNA binding"/>
    <property type="evidence" value="ECO:0007669"/>
    <property type="project" value="InterPro"/>
</dbReference>
<dbReference type="GO" id="GO:0099402">
    <property type="term" value="P:plant organ development"/>
    <property type="evidence" value="ECO:0007669"/>
    <property type="project" value="UniProtKB-ARBA"/>
</dbReference>
<dbReference type="InterPro" id="IPR046960">
    <property type="entry name" value="PPR_At4g14850-like_plant"/>
</dbReference>
<gene>
    <name evidence="5" type="ORF">CRG98_004550</name>
</gene>
<dbReference type="Pfam" id="PF20431">
    <property type="entry name" value="E_motif"/>
    <property type="match status" value="1"/>
</dbReference>
<feature type="domain" description="DYW" evidence="4">
    <location>
        <begin position="237"/>
        <end position="304"/>
    </location>
</feature>
<dbReference type="FunFam" id="1.25.40.10:FF:000158">
    <property type="entry name" value="pentatricopeptide repeat-containing protein At2g33680"/>
    <property type="match status" value="1"/>
</dbReference>
<evidence type="ECO:0000313" key="5">
    <source>
        <dbReference type="EMBL" id="PKI75076.1"/>
    </source>
</evidence>
<name>A0A2I0L4L2_PUNGR</name>
<evidence type="ECO:0000313" key="6">
    <source>
        <dbReference type="Proteomes" id="UP000233551"/>
    </source>
</evidence>
<reference evidence="5 6" key="1">
    <citation type="submission" date="2017-11" db="EMBL/GenBank/DDBJ databases">
        <title>De-novo sequencing of pomegranate (Punica granatum L.) genome.</title>
        <authorList>
            <person name="Akparov Z."/>
            <person name="Amiraslanov A."/>
            <person name="Hajiyeva S."/>
            <person name="Abbasov M."/>
            <person name="Kaur K."/>
            <person name="Hamwieh A."/>
            <person name="Solovyev V."/>
            <person name="Salamov A."/>
            <person name="Braich B."/>
            <person name="Kosarev P."/>
            <person name="Mahmoud A."/>
            <person name="Hajiyev E."/>
            <person name="Babayeva S."/>
            <person name="Izzatullayeva V."/>
            <person name="Mammadov A."/>
            <person name="Mammadov A."/>
            <person name="Sharifova S."/>
            <person name="Ojaghi J."/>
            <person name="Eynullazada K."/>
            <person name="Bayramov B."/>
            <person name="Abdulazimova A."/>
            <person name="Shahmuradov I."/>
        </authorList>
    </citation>
    <scope>NUCLEOTIDE SEQUENCE [LARGE SCALE GENOMIC DNA]</scope>
    <source>
        <strain evidence="6">cv. AG2017</strain>
        <tissue evidence="5">Leaf</tissue>
    </source>
</reference>
<dbReference type="EMBL" id="PGOL01000186">
    <property type="protein sequence ID" value="PKI75076.1"/>
    <property type="molecule type" value="Genomic_DNA"/>
</dbReference>
<dbReference type="Gene3D" id="1.25.40.10">
    <property type="entry name" value="Tetratricopeptide repeat domain"/>
    <property type="match status" value="1"/>
</dbReference>
<evidence type="ECO:0000259" key="4">
    <source>
        <dbReference type="Pfam" id="PF14432"/>
    </source>
</evidence>
<keyword evidence="6" id="KW-1185">Reference proteome</keyword>
<dbReference type="InterPro" id="IPR002885">
    <property type="entry name" value="PPR_rpt"/>
</dbReference>
<dbReference type="GO" id="GO:0008270">
    <property type="term" value="F:zinc ion binding"/>
    <property type="evidence" value="ECO:0007669"/>
    <property type="project" value="InterPro"/>
</dbReference>
<dbReference type="AlphaFoldDB" id="A0A2I0L4L2"/>
<feature type="repeat" description="PPR" evidence="3">
    <location>
        <begin position="22"/>
        <end position="56"/>
    </location>
</feature>
<evidence type="ECO:0000256" key="1">
    <source>
        <dbReference type="ARBA" id="ARBA00006643"/>
    </source>
</evidence>
<comment type="similarity">
    <text evidence="1">Belongs to the PPR family. PCMP-H subfamily.</text>
</comment>
<dbReference type="Proteomes" id="UP000233551">
    <property type="component" value="Unassembled WGS sequence"/>
</dbReference>